<organism evidence="1 2">
    <name type="scientific">Fusarium keratoplasticum</name>
    <dbReference type="NCBI Taxonomy" id="1328300"/>
    <lineage>
        <taxon>Eukaryota</taxon>
        <taxon>Fungi</taxon>
        <taxon>Dikarya</taxon>
        <taxon>Ascomycota</taxon>
        <taxon>Pezizomycotina</taxon>
        <taxon>Sordariomycetes</taxon>
        <taxon>Hypocreomycetidae</taxon>
        <taxon>Hypocreales</taxon>
        <taxon>Nectriaceae</taxon>
        <taxon>Fusarium</taxon>
        <taxon>Fusarium solani species complex</taxon>
    </lineage>
</organism>
<dbReference type="EMBL" id="CM046506">
    <property type="protein sequence ID" value="KAI8671898.1"/>
    <property type="molecule type" value="Genomic_DNA"/>
</dbReference>
<reference evidence="1" key="1">
    <citation type="submission" date="2022-06" db="EMBL/GenBank/DDBJ databases">
        <title>Fusarium solani species complex genomes reveal bases of compartmentalisation and animal pathogenesis.</title>
        <authorList>
            <person name="Tsai I.J."/>
        </authorList>
    </citation>
    <scope>NUCLEOTIDE SEQUENCE</scope>
    <source>
        <strain evidence="1">Fu6.1</strain>
    </source>
</reference>
<proteinExistence type="predicted"/>
<dbReference type="Proteomes" id="UP001065298">
    <property type="component" value="Chromosome 4"/>
</dbReference>
<comment type="caution">
    <text evidence="1">The sequence shown here is derived from an EMBL/GenBank/DDBJ whole genome shotgun (WGS) entry which is preliminary data.</text>
</comment>
<accession>A0ACC0R2P0</accession>
<sequence>MATNRREGNAPITVAVAGGTRDMGLAIIHELKRFPDLYTVKILSRNADASQAGELGVKIITVDYSDIKDTTNVLEAEEVHTLISNVFISDGVTPSRHNLIYAAEASAVTKRMASVLYTGGHKLDIEKILTMTKSL</sequence>
<evidence type="ECO:0000313" key="1">
    <source>
        <dbReference type="EMBL" id="KAI8671898.1"/>
    </source>
</evidence>
<protein>
    <submittedName>
        <fullName evidence="1">NmrA domain-containing protein</fullName>
    </submittedName>
</protein>
<name>A0ACC0R2P0_9HYPO</name>
<keyword evidence="2" id="KW-1185">Reference proteome</keyword>
<evidence type="ECO:0000313" key="2">
    <source>
        <dbReference type="Proteomes" id="UP001065298"/>
    </source>
</evidence>
<gene>
    <name evidence="1" type="ORF">NCS57_00666300</name>
</gene>